<dbReference type="RefSeq" id="WP_135568640.1">
    <property type="nucleotide sequence ID" value="NZ_RQFN01000010.1"/>
</dbReference>
<organism evidence="2 3">
    <name type="scientific">Leptospira montravelensis</name>
    <dbReference type="NCBI Taxonomy" id="2484961"/>
    <lineage>
        <taxon>Bacteria</taxon>
        <taxon>Pseudomonadati</taxon>
        <taxon>Spirochaetota</taxon>
        <taxon>Spirochaetia</taxon>
        <taxon>Leptospirales</taxon>
        <taxon>Leptospiraceae</taxon>
        <taxon>Leptospira</taxon>
    </lineage>
</organism>
<dbReference type="EMBL" id="RQFO01000021">
    <property type="protein sequence ID" value="TGK95011.1"/>
    <property type="molecule type" value="Genomic_DNA"/>
</dbReference>
<evidence type="ECO:0000313" key="3">
    <source>
        <dbReference type="Proteomes" id="UP000297465"/>
    </source>
</evidence>
<reference evidence="3" key="1">
    <citation type="journal article" date="2019" name="PLoS Negl. Trop. Dis.">
        <title>Revisiting the worldwide diversity of Leptospira species in the environment.</title>
        <authorList>
            <person name="Vincent A.T."/>
            <person name="Schiettekatte O."/>
            <person name="Bourhy P."/>
            <person name="Veyrier F.J."/>
            <person name="Picardeau M."/>
        </authorList>
    </citation>
    <scope>NUCLEOTIDE SEQUENCE [LARGE SCALE GENOMIC DNA]</scope>
    <source>
        <strain evidence="3">201800278</strain>
    </source>
</reference>
<dbReference type="Proteomes" id="UP000297465">
    <property type="component" value="Unassembled WGS sequence"/>
</dbReference>
<feature type="transmembrane region" description="Helical" evidence="1">
    <location>
        <begin position="97"/>
        <end position="121"/>
    </location>
</feature>
<accession>A0ABY2LL13</accession>
<protein>
    <submittedName>
        <fullName evidence="2">Uncharacterized protein</fullName>
    </submittedName>
</protein>
<keyword evidence="1" id="KW-1133">Transmembrane helix</keyword>
<gene>
    <name evidence="2" type="ORF">EHQ31_18690</name>
</gene>
<evidence type="ECO:0000313" key="2">
    <source>
        <dbReference type="EMBL" id="TGK95011.1"/>
    </source>
</evidence>
<keyword evidence="3" id="KW-1185">Reference proteome</keyword>
<keyword evidence="1" id="KW-0472">Membrane</keyword>
<keyword evidence="1" id="KW-0812">Transmembrane</keyword>
<sequence>MDTLIFDLAYITDILNYLIDNKFLMTFKTENTDRLGLPIDGEQYLIYDHIDPNLQKDIIRLTNLTFLPTENLYELKKNNYLDSEELRFRSEKKHQKLTNILSISSIGISFVSLIASGIIGFKQVYNIQEIRISEGKLVVEPSEKYLETTESETSKIIEAIKESKKIIIKNKIKINNDQY</sequence>
<evidence type="ECO:0000256" key="1">
    <source>
        <dbReference type="SAM" id="Phobius"/>
    </source>
</evidence>
<name>A0ABY2LL13_9LEPT</name>
<proteinExistence type="predicted"/>
<comment type="caution">
    <text evidence="2">The sequence shown here is derived from an EMBL/GenBank/DDBJ whole genome shotgun (WGS) entry which is preliminary data.</text>
</comment>